<dbReference type="PROSITE" id="PS51257">
    <property type="entry name" value="PROKAR_LIPOPROTEIN"/>
    <property type="match status" value="1"/>
</dbReference>
<organism evidence="1 2">
    <name type="scientific">Butyricimonas faecihominis</name>
    <dbReference type="NCBI Taxonomy" id="1472416"/>
    <lineage>
        <taxon>Bacteria</taxon>
        <taxon>Pseudomonadati</taxon>
        <taxon>Bacteroidota</taxon>
        <taxon>Bacteroidia</taxon>
        <taxon>Bacteroidales</taxon>
        <taxon>Odoribacteraceae</taxon>
        <taxon>Butyricimonas</taxon>
    </lineage>
</organism>
<gene>
    <name evidence="1" type="ORF">GGR14_003097</name>
</gene>
<proteinExistence type="predicted"/>
<name>A0A7W6MZL5_9BACT</name>
<dbReference type="AlphaFoldDB" id="A0A7W6MZL5"/>
<evidence type="ECO:0000313" key="1">
    <source>
        <dbReference type="EMBL" id="MBB4027287.1"/>
    </source>
</evidence>
<dbReference type="GeneID" id="93103034"/>
<reference evidence="1 2" key="1">
    <citation type="submission" date="2020-08" db="EMBL/GenBank/DDBJ databases">
        <title>Genomic Encyclopedia of Type Strains, Phase IV (KMG-IV): sequencing the most valuable type-strain genomes for metagenomic binning, comparative biology and taxonomic classification.</title>
        <authorList>
            <person name="Goeker M."/>
        </authorList>
    </citation>
    <scope>NUCLEOTIDE SEQUENCE [LARGE SCALE GENOMIC DNA]</scope>
    <source>
        <strain evidence="1 2">DSM 105721</strain>
    </source>
</reference>
<keyword evidence="2" id="KW-1185">Reference proteome</keyword>
<sequence length="146" mass="16097">MKQVILFIFIAILAFTGCHDVKIGFLKAEGAEYVPDSIVIPAKLVTAEENPWTNDQIRIDNNSPWLTNAISGVLGTEPLHYEFVSVKAFDGGNADLFSKEIVVRGNGRMEVPLRPTAPKGRYLVTIKVSNEGYSAVLPDVFTFIIK</sequence>
<dbReference type="RefSeq" id="WP_124317708.1">
    <property type="nucleotide sequence ID" value="NZ_AP028155.1"/>
</dbReference>
<dbReference type="EMBL" id="JACIES010000009">
    <property type="protein sequence ID" value="MBB4027287.1"/>
    <property type="molecule type" value="Genomic_DNA"/>
</dbReference>
<dbReference type="OrthoDB" id="1096881at2"/>
<protein>
    <recommendedName>
        <fullName evidence="3">DUF4625 domain-containing protein</fullName>
    </recommendedName>
</protein>
<accession>A0A7W6MZL5</accession>
<evidence type="ECO:0008006" key="3">
    <source>
        <dbReference type="Google" id="ProtNLM"/>
    </source>
</evidence>
<dbReference type="Proteomes" id="UP000546007">
    <property type="component" value="Unassembled WGS sequence"/>
</dbReference>
<comment type="caution">
    <text evidence="1">The sequence shown here is derived from an EMBL/GenBank/DDBJ whole genome shotgun (WGS) entry which is preliminary data.</text>
</comment>
<evidence type="ECO:0000313" key="2">
    <source>
        <dbReference type="Proteomes" id="UP000546007"/>
    </source>
</evidence>